<accession>A0A9D3A1A4</accession>
<dbReference type="AlphaFoldDB" id="A0A9D3A1A4"/>
<dbReference type="EMBL" id="DYWI01000087">
    <property type="protein sequence ID" value="HJF65432.1"/>
    <property type="molecule type" value="Genomic_DNA"/>
</dbReference>
<dbReference type="SUPFAM" id="SSF53850">
    <property type="entry name" value="Periplasmic binding protein-like II"/>
    <property type="match status" value="1"/>
</dbReference>
<evidence type="ECO:0000313" key="7">
    <source>
        <dbReference type="Proteomes" id="UP000786989"/>
    </source>
</evidence>
<dbReference type="Pfam" id="PF03466">
    <property type="entry name" value="LysR_substrate"/>
    <property type="match status" value="1"/>
</dbReference>
<proteinExistence type="inferred from homology"/>
<keyword evidence="3" id="KW-0238">DNA-binding</keyword>
<dbReference type="Pfam" id="PF00126">
    <property type="entry name" value="HTH_1"/>
    <property type="match status" value="1"/>
</dbReference>
<dbReference type="PANTHER" id="PTHR30346:SF28">
    <property type="entry name" value="HTH-TYPE TRANSCRIPTIONAL REGULATOR CYNR"/>
    <property type="match status" value="1"/>
</dbReference>
<dbReference type="GO" id="GO:0003677">
    <property type="term" value="F:DNA binding"/>
    <property type="evidence" value="ECO:0007669"/>
    <property type="project" value="UniProtKB-KW"/>
</dbReference>
<dbReference type="Proteomes" id="UP000786989">
    <property type="component" value="Unassembled WGS sequence"/>
</dbReference>
<protein>
    <submittedName>
        <fullName evidence="6">LysR family transcriptional regulator</fullName>
    </submittedName>
</protein>
<evidence type="ECO:0000259" key="5">
    <source>
        <dbReference type="PROSITE" id="PS50931"/>
    </source>
</evidence>
<dbReference type="InterPro" id="IPR036388">
    <property type="entry name" value="WH-like_DNA-bd_sf"/>
</dbReference>
<feature type="domain" description="HTH lysR-type" evidence="5">
    <location>
        <begin position="13"/>
        <end position="70"/>
    </location>
</feature>
<evidence type="ECO:0000256" key="3">
    <source>
        <dbReference type="ARBA" id="ARBA00023125"/>
    </source>
</evidence>
<reference evidence="6" key="2">
    <citation type="submission" date="2021-09" db="EMBL/GenBank/DDBJ databases">
        <authorList>
            <person name="Gilroy R."/>
        </authorList>
    </citation>
    <scope>NUCLEOTIDE SEQUENCE</scope>
    <source>
        <strain evidence="6">ChiGjej6B6-11269</strain>
    </source>
</reference>
<name>A0A9D3A1A4_9ACTN</name>
<dbReference type="PRINTS" id="PR00039">
    <property type="entry name" value="HTHLYSR"/>
</dbReference>
<dbReference type="PANTHER" id="PTHR30346">
    <property type="entry name" value="TRANSCRIPTIONAL DUAL REGULATOR HCAR-RELATED"/>
    <property type="match status" value="1"/>
</dbReference>
<keyword evidence="2" id="KW-0805">Transcription regulation</keyword>
<evidence type="ECO:0000256" key="2">
    <source>
        <dbReference type="ARBA" id="ARBA00023015"/>
    </source>
</evidence>
<gene>
    <name evidence="6" type="ORF">K8U77_04855</name>
</gene>
<organism evidence="6 7">
    <name type="scientific">Slackia equolifaciens</name>
    <dbReference type="NCBI Taxonomy" id="498718"/>
    <lineage>
        <taxon>Bacteria</taxon>
        <taxon>Bacillati</taxon>
        <taxon>Actinomycetota</taxon>
        <taxon>Coriobacteriia</taxon>
        <taxon>Eggerthellales</taxon>
        <taxon>Eggerthellaceae</taxon>
        <taxon>Slackia</taxon>
    </lineage>
</organism>
<dbReference type="InterPro" id="IPR005119">
    <property type="entry name" value="LysR_subst-bd"/>
</dbReference>
<dbReference type="Gene3D" id="3.40.190.290">
    <property type="match status" value="1"/>
</dbReference>
<dbReference type="InterPro" id="IPR036390">
    <property type="entry name" value="WH_DNA-bd_sf"/>
</dbReference>
<evidence type="ECO:0000256" key="1">
    <source>
        <dbReference type="ARBA" id="ARBA00009437"/>
    </source>
</evidence>
<reference evidence="6" key="1">
    <citation type="journal article" date="2021" name="PeerJ">
        <title>Extensive microbial diversity within the chicken gut microbiome revealed by metagenomics and culture.</title>
        <authorList>
            <person name="Gilroy R."/>
            <person name="Ravi A."/>
            <person name="Getino M."/>
            <person name="Pursley I."/>
            <person name="Horton D.L."/>
            <person name="Alikhan N.F."/>
            <person name="Baker D."/>
            <person name="Gharbi K."/>
            <person name="Hall N."/>
            <person name="Watson M."/>
            <person name="Adriaenssens E.M."/>
            <person name="Foster-Nyarko E."/>
            <person name="Jarju S."/>
            <person name="Secka A."/>
            <person name="Antonio M."/>
            <person name="Oren A."/>
            <person name="Chaudhuri R.R."/>
            <person name="La Ragione R."/>
            <person name="Hildebrand F."/>
            <person name="Pallen M.J."/>
        </authorList>
    </citation>
    <scope>NUCLEOTIDE SEQUENCE</scope>
    <source>
        <strain evidence="6">ChiGjej6B6-11269</strain>
    </source>
</reference>
<dbReference type="GO" id="GO:0003700">
    <property type="term" value="F:DNA-binding transcription factor activity"/>
    <property type="evidence" value="ECO:0007669"/>
    <property type="project" value="InterPro"/>
</dbReference>
<evidence type="ECO:0000256" key="4">
    <source>
        <dbReference type="ARBA" id="ARBA00023163"/>
    </source>
</evidence>
<dbReference type="Gene3D" id="1.10.10.10">
    <property type="entry name" value="Winged helix-like DNA-binding domain superfamily/Winged helix DNA-binding domain"/>
    <property type="match status" value="1"/>
</dbReference>
<keyword evidence="4" id="KW-0804">Transcription</keyword>
<dbReference type="PROSITE" id="PS50931">
    <property type="entry name" value="HTH_LYSR"/>
    <property type="match status" value="1"/>
</dbReference>
<dbReference type="SUPFAM" id="SSF46785">
    <property type="entry name" value="Winged helix' DNA-binding domain"/>
    <property type="match status" value="1"/>
</dbReference>
<dbReference type="FunFam" id="1.10.10.10:FF:000001">
    <property type="entry name" value="LysR family transcriptional regulator"/>
    <property type="match status" value="1"/>
</dbReference>
<dbReference type="GO" id="GO:0032993">
    <property type="term" value="C:protein-DNA complex"/>
    <property type="evidence" value="ECO:0007669"/>
    <property type="project" value="TreeGrafter"/>
</dbReference>
<comment type="similarity">
    <text evidence="1">Belongs to the LysR transcriptional regulatory family.</text>
</comment>
<evidence type="ECO:0000313" key="6">
    <source>
        <dbReference type="EMBL" id="HJF65432.1"/>
    </source>
</evidence>
<comment type="caution">
    <text evidence="6">The sequence shown here is derived from an EMBL/GenBank/DDBJ whole genome shotgun (WGS) entry which is preliminary data.</text>
</comment>
<dbReference type="InterPro" id="IPR000847">
    <property type="entry name" value="LysR_HTH_N"/>
</dbReference>
<sequence length="319" mass="36038">MALAYKNRVIPGMNLSQLYYFRKLAELQHYTKAAKELYISQPALSDAIKSLERELGVPLFKREGRNVRLTRYGREFADYVGRALRELDRGVEVMHEYTGKLSGTLKVGALYTVTGDYLPSLIEAFHEKYSAEVHFEIMQGFSNPLIQGLKDDRYDIVFAAKGFEEEPALCFEPVSVQEVVIAVNEEHPLASKDKIQLEDLVGHNVITYRRGTPVGDEMAELLAEHHIPANYEFDDEITVGGMLSAIKDDTCALVLNTIGLKPFTKVSVVPIDENEVPYDFHQVYMVYKKAEFKNLALESFIEFVMGLDSGAAFPHGRED</sequence>